<comment type="function">
    <text evidence="11">Channel that opens in response to stretch forces in the membrane lipid bilayer. May participate in the regulation of osmotic pressure changes within the cell.</text>
</comment>
<dbReference type="Pfam" id="PF01741">
    <property type="entry name" value="MscL"/>
    <property type="match status" value="1"/>
</dbReference>
<comment type="subcellular location">
    <subcellularLocation>
        <location evidence="11">Cell inner membrane</location>
        <topology evidence="11">Multi-pass membrane protein</topology>
    </subcellularLocation>
    <subcellularLocation>
        <location evidence="1">Cell membrane</location>
        <topology evidence="1">Multi-pass membrane protein</topology>
    </subcellularLocation>
</comment>
<dbReference type="InterPro" id="IPR019823">
    <property type="entry name" value="Mechanosensitive_channel_CS"/>
</dbReference>
<evidence type="ECO:0000256" key="5">
    <source>
        <dbReference type="ARBA" id="ARBA00022475"/>
    </source>
</evidence>
<dbReference type="PRINTS" id="PR01264">
    <property type="entry name" value="MECHCHANNEL"/>
</dbReference>
<feature type="transmembrane region" description="Helical" evidence="11">
    <location>
        <begin position="21"/>
        <end position="52"/>
    </location>
</feature>
<comment type="subunit">
    <text evidence="3 11">Homopentamer.</text>
</comment>
<dbReference type="NCBIfam" id="TIGR00220">
    <property type="entry name" value="mscL"/>
    <property type="match status" value="1"/>
</dbReference>
<keyword evidence="6 11" id="KW-0812">Transmembrane</keyword>
<evidence type="ECO:0000256" key="11">
    <source>
        <dbReference type="HAMAP-Rule" id="MF_00115"/>
    </source>
</evidence>
<dbReference type="Gene3D" id="1.10.1200.120">
    <property type="entry name" value="Large-conductance mechanosensitive channel, MscL, domain 1"/>
    <property type="match status" value="1"/>
</dbReference>
<keyword evidence="9 11" id="KW-0472">Membrane</keyword>
<dbReference type="InterPro" id="IPR036019">
    <property type="entry name" value="MscL_channel"/>
</dbReference>
<evidence type="ECO:0000256" key="7">
    <source>
        <dbReference type="ARBA" id="ARBA00022989"/>
    </source>
</evidence>
<dbReference type="FunFam" id="1.10.1200.120:FF:000001">
    <property type="entry name" value="Large-conductance mechanosensitive channel"/>
    <property type="match status" value="1"/>
</dbReference>
<evidence type="ECO:0000256" key="4">
    <source>
        <dbReference type="ARBA" id="ARBA00022448"/>
    </source>
</evidence>
<evidence type="ECO:0000256" key="8">
    <source>
        <dbReference type="ARBA" id="ARBA00023065"/>
    </source>
</evidence>
<evidence type="ECO:0000256" key="9">
    <source>
        <dbReference type="ARBA" id="ARBA00023136"/>
    </source>
</evidence>
<dbReference type="NCBIfam" id="NF001841">
    <property type="entry name" value="PRK00567.1-1"/>
    <property type="match status" value="1"/>
</dbReference>
<feature type="transmembrane region" description="Helical" evidence="11">
    <location>
        <begin position="72"/>
        <end position="96"/>
    </location>
</feature>
<dbReference type="PANTHER" id="PTHR30266">
    <property type="entry name" value="MECHANOSENSITIVE CHANNEL MSCL"/>
    <property type="match status" value="1"/>
</dbReference>
<comment type="similarity">
    <text evidence="2 11">Belongs to the MscL family.</text>
</comment>
<evidence type="ECO:0000313" key="12">
    <source>
        <dbReference type="EMBL" id="VEA74781.1"/>
    </source>
</evidence>
<dbReference type="InterPro" id="IPR001185">
    <property type="entry name" value="MS_channel"/>
</dbReference>
<dbReference type="Proteomes" id="UP000275676">
    <property type="component" value="Chromosome"/>
</dbReference>
<keyword evidence="5 11" id="KW-1003">Cell membrane</keyword>
<dbReference type="NCBIfam" id="NF001843">
    <property type="entry name" value="PRK00567.1-4"/>
    <property type="match status" value="1"/>
</dbReference>
<dbReference type="AlphaFoldDB" id="A0A447QY90"/>
<protein>
    <recommendedName>
        <fullName evidence="11">Large-conductance mechanosensitive channel</fullName>
    </recommendedName>
</protein>
<keyword evidence="4 11" id="KW-0813">Transport</keyword>
<evidence type="ECO:0000256" key="2">
    <source>
        <dbReference type="ARBA" id="ARBA00007254"/>
    </source>
</evidence>
<evidence type="ECO:0000256" key="3">
    <source>
        <dbReference type="ARBA" id="ARBA00011255"/>
    </source>
</evidence>
<gene>
    <name evidence="11 12" type="primary">mscL</name>
    <name evidence="12" type="ORF">NCTC10047_00572</name>
</gene>
<evidence type="ECO:0000256" key="10">
    <source>
        <dbReference type="ARBA" id="ARBA00023303"/>
    </source>
</evidence>
<reference evidence="12 13" key="1">
    <citation type="submission" date="2018-12" db="EMBL/GenBank/DDBJ databases">
        <authorList>
            <consortium name="Pathogen Informatics"/>
        </authorList>
    </citation>
    <scope>NUCLEOTIDE SEQUENCE [LARGE SCALE GENOMIC DNA]</scope>
    <source>
        <strain evidence="12 13">NCTC10047</strain>
    </source>
</reference>
<keyword evidence="8 11" id="KW-0406">Ion transport</keyword>
<keyword evidence="10 11" id="KW-0407">Ion channel</keyword>
<dbReference type="GO" id="GO:0005886">
    <property type="term" value="C:plasma membrane"/>
    <property type="evidence" value="ECO:0007669"/>
    <property type="project" value="UniProtKB-SubCell"/>
</dbReference>
<keyword evidence="11" id="KW-0997">Cell inner membrane</keyword>
<proteinExistence type="inferred from homology"/>
<evidence type="ECO:0000313" key="13">
    <source>
        <dbReference type="Proteomes" id="UP000275676"/>
    </source>
</evidence>
<dbReference type="InterPro" id="IPR037673">
    <property type="entry name" value="MSC/AndL"/>
</dbReference>
<dbReference type="HAMAP" id="MF_00115">
    <property type="entry name" value="MscL"/>
    <property type="match status" value="1"/>
</dbReference>
<dbReference type="PROSITE" id="PS01327">
    <property type="entry name" value="MSCL"/>
    <property type="match status" value="1"/>
</dbReference>
<keyword evidence="7 11" id="KW-1133">Transmembrane helix</keyword>
<dbReference type="PANTHER" id="PTHR30266:SF2">
    <property type="entry name" value="LARGE-CONDUCTANCE MECHANOSENSITIVE CHANNEL"/>
    <property type="match status" value="1"/>
</dbReference>
<sequence>MSFIKEFREFAMRGNVVDLAVGVIIGAAFGKIVSSLVADIIMPPLGLLIGGIDFKQFAFTLREAQGDIPAVVMHYGVFIQNVFDFVIVAFAIFVAIKLINRLNRKKAEEPTAPPAPSKEEVLLGEIRDLLKEQSNVLNKQKASGKKVTDFLALASQFPRLPCLPLRK</sequence>
<dbReference type="SUPFAM" id="SSF81330">
    <property type="entry name" value="Gated mechanosensitive channel"/>
    <property type="match status" value="1"/>
</dbReference>
<dbReference type="EMBL" id="LR134156">
    <property type="protein sequence ID" value="VEA74781.1"/>
    <property type="molecule type" value="Genomic_DNA"/>
</dbReference>
<organism evidence="12 13">
    <name type="scientific">Salmonella enterica subsp. arizonae</name>
    <dbReference type="NCBI Taxonomy" id="59203"/>
    <lineage>
        <taxon>Bacteria</taxon>
        <taxon>Pseudomonadati</taxon>
        <taxon>Pseudomonadota</taxon>
        <taxon>Gammaproteobacteria</taxon>
        <taxon>Enterobacterales</taxon>
        <taxon>Enterobacteriaceae</taxon>
        <taxon>Salmonella</taxon>
    </lineage>
</organism>
<name>A0A447QY90_SALER</name>
<evidence type="ECO:0000256" key="6">
    <source>
        <dbReference type="ARBA" id="ARBA00022692"/>
    </source>
</evidence>
<evidence type="ECO:0000256" key="1">
    <source>
        <dbReference type="ARBA" id="ARBA00004651"/>
    </source>
</evidence>
<accession>A0A447QY90</accession>
<dbReference type="GO" id="GO:0008381">
    <property type="term" value="F:mechanosensitive monoatomic ion channel activity"/>
    <property type="evidence" value="ECO:0007669"/>
    <property type="project" value="UniProtKB-UniRule"/>
</dbReference>